<dbReference type="AlphaFoldDB" id="A0ABD3H697"/>
<dbReference type="PANTHER" id="PTHR38926:SF5">
    <property type="entry name" value="F-BOX AND LEUCINE-RICH REPEAT PROTEIN 6"/>
    <property type="match status" value="1"/>
</dbReference>
<feature type="compositionally biased region" description="Acidic residues" evidence="1">
    <location>
        <begin position="230"/>
        <end position="239"/>
    </location>
</feature>
<feature type="region of interest" description="Disordered" evidence="1">
    <location>
        <begin position="230"/>
        <end position="369"/>
    </location>
</feature>
<dbReference type="InterPro" id="IPR036047">
    <property type="entry name" value="F-box-like_dom_sf"/>
</dbReference>
<dbReference type="Gene3D" id="3.80.10.10">
    <property type="entry name" value="Ribonuclease Inhibitor"/>
    <property type="match status" value="1"/>
</dbReference>
<name>A0ABD3H697_9MARC</name>
<dbReference type="InterPro" id="IPR032675">
    <property type="entry name" value="LRR_dom_sf"/>
</dbReference>
<feature type="domain" description="F-box" evidence="2">
    <location>
        <begin position="16"/>
        <end position="57"/>
    </location>
</feature>
<feature type="compositionally biased region" description="Acidic residues" evidence="1">
    <location>
        <begin position="278"/>
        <end position="369"/>
    </location>
</feature>
<dbReference type="Gene3D" id="1.20.1280.50">
    <property type="match status" value="1"/>
</dbReference>
<comment type="caution">
    <text evidence="3">The sequence shown here is derived from an EMBL/GenBank/DDBJ whole genome shotgun (WGS) entry which is preliminary data.</text>
</comment>
<dbReference type="Proteomes" id="UP001633002">
    <property type="component" value="Unassembled WGS sequence"/>
</dbReference>
<dbReference type="PANTHER" id="PTHR38926">
    <property type="entry name" value="F-BOX DOMAIN CONTAINING PROTEIN, EXPRESSED"/>
    <property type="match status" value="1"/>
</dbReference>
<accession>A0ABD3H697</accession>
<reference evidence="3 4" key="1">
    <citation type="submission" date="2024-09" db="EMBL/GenBank/DDBJ databases">
        <title>Chromosome-scale assembly of Riccia sorocarpa.</title>
        <authorList>
            <person name="Paukszto L."/>
        </authorList>
    </citation>
    <scope>NUCLEOTIDE SEQUENCE [LARGE SCALE GENOMIC DNA]</scope>
    <source>
        <strain evidence="3">LP-2024</strain>
        <tissue evidence="3">Aerial parts of the thallus</tissue>
    </source>
</reference>
<evidence type="ECO:0000313" key="3">
    <source>
        <dbReference type="EMBL" id="KAL3686983.1"/>
    </source>
</evidence>
<evidence type="ECO:0000313" key="4">
    <source>
        <dbReference type="Proteomes" id="UP001633002"/>
    </source>
</evidence>
<dbReference type="EMBL" id="JBJQOH010000004">
    <property type="protein sequence ID" value="KAL3686983.1"/>
    <property type="molecule type" value="Genomic_DNA"/>
</dbReference>
<feature type="compositionally biased region" description="Acidic residues" evidence="1">
    <location>
        <begin position="245"/>
        <end position="271"/>
    </location>
</feature>
<dbReference type="InterPro" id="IPR001810">
    <property type="entry name" value="F-box_dom"/>
</dbReference>
<dbReference type="SUPFAM" id="SSF81383">
    <property type="entry name" value="F-box domain"/>
    <property type="match status" value="1"/>
</dbReference>
<dbReference type="SUPFAM" id="SSF52047">
    <property type="entry name" value="RNI-like"/>
    <property type="match status" value="1"/>
</dbReference>
<protein>
    <recommendedName>
        <fullName evidence="2">F-box domain-containing protein</fullName>
    </recommendedName>
</protein>
<organism evidence="3 4">
    <name type="scientific">Riccia sorocarpa</name>
    <dbReference type="NCBI Taxonomy" id="122646"/>
    <lineage>
        <taxon>Eukaryota</taxon>
        <taxon>Viridiplantae</taxon>
        <taxon>Streptophyta</taxon>
        <taxon>Embryophyta</taxon>
        <taxon>Marchantiophyta</taxon>
        <taxon>Marchantiopsida</taxon>
        <taxon>Marchantiidae</taxon>
        <taxon>Marchantiales</taxon>
        <taxon>Ricciaceae</taxon>
        <taxon>Riccia</taxon>
    </lineage>
</organism>
<gene>
    <name evidence="3" type="ORF">R1sor_013292</name>
</gene>
<evidence type="ECO:0000259" key="2">
    <source>
        <dbReference type="Pfam" id="PF12937"/>
    </source>
</evidence>
<evidence type="ECO:0000256" key="1">
    <source>
        <dbReference type="SAM" id="MobiDB-lite"/>
    </source>
</evidence>
<proteinExistence type="predicted"/>
<keyword evidence="4" id="KW-1185">Reference proteome</keyword>
<sequence length="369" mass="42437">MYLEPGRVSWAAVWPDTLIEILKWLPVKDRLQTVPQICKAWRKASFDPLCWRAVDLREWCRKKPVDVIDRMVRLVINRSRGHMQELRLSRLEGDSTLQLLAQSDLSSLKTLCIPSSVIPENSLCKLILSLPGLVHLDISKCCTINSKALKIIGQTCKSLTRLDRVLWPEPVPTWWPMDLGDSEALTIAQYMPKLKHLVMSSDWVSKSSLDVIRASCKDLQFVEVKSVDDGEYDLDDDFDDHIVDDSEDEDEDDDIDEEEDEEDTDDNSDPFEEVKSVDDDEYGLDVDFDDHIVDDEDDEDDLDEDDEDDEEDDEEDTDDNSDPFSVDDTEYDLDDGFDDHIFDDEDDPDEEDEDDDTDEEDTDDSGDSF</sequence>
<dbReference type="Pfam" id="PF12937">
    <property type="entry name" value="F-box-like"/>
    <property type="match status" value="1"/>
</dbReference>